<evidence type="ECO:0000256" key="1">
    <source>
        <dbReference type="ARBA" id="ARBA00022898"/>
    </source>
</evidence>
<evidence type="ECO:0000256" key="3">
    <source>
        <dbReference type="PIRSR" id="PIRSR004848-1"/>
    </source>
</evidence>
<accession>A0A934IPS8</accession>
<dbReference type="FunFam" id="3.20.20.10:FF:000018">
    <property type="entry name" value="Pyridoxal phosphate homeostasis protein"/>
    <property type="match status" value="1"/>
</dbReference>
<dbReference type="NCBIfam" id="TIGR00044">
    <property type="entry name" value="YggS family pyridoxal phosphate-dependent enzyme"/>
    <property type="match status" value="1"/>
</dbReference>
<dbReference type="Gene3D" id="3.20.20.10">
    <property type="entry name" value="Alanine racemase"/>
    <property type="match status" value="1"/>
</dbReference>
<dbReference type="EMBL" id="JAEKJA010000020">
    <property type="protein sequence ID" value="MBJ3777827.1"/>
    <property type="molecule type" value="Genomic_DNA"/>
</dbReference>
<feature type="domain" description="Alanine racemase N-terminal" evidence="5">
    <location>
        <begin position="20"/>
        <end position="225"/>
    </location>
</feature>
<dbReference type="PANTHER" id="PTHR10146:SF14">
    <property type="entry name" value="PYRIDOXAL PHOSPHATE HOMEOSTASIS PROTEIN"/>
    <property type="match status" value="1"/>
</dbReference>
<dbReference type="GO" id="GO:0030170">
    <property type="term" value="F:pyridoxal phosphate binding"/>
    <property type="evidence" value="ECO:0007669"/>
    <property type="project" value="UniProtKB-UniRule"/>
</dbReference>
<gene>
    <name evidence="6" type="ORF">JCR33_19120</name>
</gene>
<evidence type="ECO:0000259" key="5">
    <source>
        <dbReference type="Pfam" id="PF01168"/>
    </source>
</evidence>
<evidence type="ECO:0000313" key="7">
    <source>
        <dbReference type="Proteomes" id="UP000609531"/>
    </source>
</evidence>
<sequence>MTTHQEGPSVAEQLAVVRRSIAEAAAAAGRTEPVHLVAVTKTFDADHVRPALVAGQRVVGENRVQEAKAKWPGLKAEFPDIELHLLGPLQSNKAKDAVALFDVIESLDREKIAEAIAKAGEALGRLPKVMVQVNIGREPQKAGVAPEDAASLVARCRALGLDVIALMAIPPADAPPAPYFDALARLAADCGVADTSMGMSGDYEIAIAHGARWVRVGSAIFGSRPSIAAQ</sequence>
<protein>
    <recommendedName>
        <fullName evidence="2">Pyridoxal phosphate homeostasis protein</fullName>
        <shortName evidence="2">PLP homeostasis protein</shortName>
    </recommendedName>
</protein>
<dbReference type="PANTHER" id="PTHR10146">
    <property type="entry name" value="PROLINE SYNTHETASE CO-TRANSCRIBED BACTERIAL HOMOLOG PROTEIN"/>
    <property type="match status" value="1"/>
</dbReference>
<comment type="function">
    <text evidence="2">Pyridoxal 5'-phosphate (PLP)-binding protein, which is involved in PLP homeostasis.</text>
</comment>
<dbReference type="InterPro" id="IPR011078">
    <property type="entry name" value="PyrdxlP_homeostasis"/>
</dbReference>
<proteinExistence type="inferred from homology"/>
<dbReference type="Proteomes" id="UP000609531">
    <property type="component" value="Unassembled WGS sequence"/>
</dbReference>
<comment type="similarity">
    <text evidence="2 4">Belongs to the pyridoxal phosphate-binding protein YggS/PROSC family.</text>
</comment>
<dbReference type="Pfam" id="PF01168">
    <property type="entry name" value="Ala_racemase_N"/>
    <property type="match status" value="1"/>
</dbReference>
<dbReference type="SUPFAM" id="SSF51419">
    <property type="entry name" value="PLP-binding barrel"/>
    <property type="match status" value="1"/>
</dbReference>
<comment type="cofactor">
    <cofactor evidence="3">
        <name>pyridoxal 5'-phosphate</name>
        <dbReference type="ChEBI" id="CHEBI:597326"/>
    </cofactor>
</comment>
<dbReference type="InterPro" id="IPR001608">
    <property type="entry name" value="Ala_racemase_N"/>
</dbReference>
<evidence type="ECO:0000313" key="6">
    <source>
        <dbReference type="EMBL" id="MBJ3777827.1"/>
    </source>
</evidence>
<comment type="caution">
    <text evidence="6">The sequence shown here is derived from an EMBL/GenBank/DDBJ whole genome shotgun (WGS) entry which is preliminary data.</text>
</comment>
<evidence type="ECO:0000256" key="2">
    <source>
        <dbReference type="HAMAP-Rule" id="MF_02087"/>
    </source>
</evidence>
<reference evidence="6" key="1">
    <citation type="submission" date="2020-12" db="EMBL/GenBank/DDBJ databases">
        <title>Bacterial taxonomy.</title>
        <authorList>
            <person name="Pan X."/>
        </authorList>
    </citation>
    <scope>NUCLEOTIDE SEQUENCE</scope>
    <source>
        <strain evidence="6">B2012</strain>
    </source>
</reference>
<name>A0A934IPS8_9HYPH</name>
<feature type="modified residue" description="N6-(pyridoxal phosphate)lysine" evidence="2 3">
    <location>
        <position position="41"/>
    </location>
</feature>
<organism evidence="6 7">
    <name type="scientific">Acuticoccus mangrovi</name>
    <dbReference type="NCBI Taxonomy" id="2796142"/>
    <lineage>
        <taxon>Bacteria</taxon>
        <taxon>Pseudomonadati</taxon>
        <taxon>Pseudomonadota</taxon>
        <taxon>Alphaproteobacteria</taxon>
        <taxon>Hyphomicrobiales</taxon>
        <taxon>Amorphaceae</taxon>
        <taxon>Acuticoccus</taxon>
    </lineage>
</organism>
<dbReference type="PIRSF" id="PIRSF004848">
    <property type="entry name" value="YBL036c_PLPDEIII"/>
    <property type="match status" value="1"/>
</dbReference>
<dbReference type="InterPro" id="IPR029066">
    <property type="entry name" value="PLP-binding_barrel"/>
</dbReference>
<keyword evidence="1 2" id="KW-0663">Pyridoxal phosphate</keyword>
<dbReference type="RefSeq" id="WP_198883723.1">
    <property type="nucleotide sequence ID" value="NZ_JAEKJA010000020.1"/>
</dbReference>
<dbReference type="AlphaFoldDB" id="A0A934IPS8"/>
<dbReference type="HAMAP" id="MF_02087">
    <property type="entry name" value="PLP_homeostasis"/>
    <property type="match status" value="1"/>
</dbReference>
<keyword evidence="7" id="KW-1185">Reference proteome</keyword>
<evidence type="ECO:0000256" key="4">
    <source>
        <dbReference type="RuleBase" id="RU004514"/>
    </source>
</evidence>
<dbReference type="CDD" id="cd00635">
    <property type="entry name" value="PLPDE_III_YBL036c_like"/>
    <property type="match status" value="1"/>
</dbReference>